<dbReference type="Proteomes" id="UP001164746">
    <property type="component" value="Chromosome 5"/>
</dbReference>
<name>A0ABY7EAW4_MYAAR</name>
<feature type="region of interest" description="Disordered" evidence="1">
    <location>
        <begin position="1"/>
        <end position="30"/>
    </location>
</feature>
<evidence type="ECO:0000313" key="2">
    <source>
        <dbReference type="EMBL" id="WAR05791.1"/>
    </source>
</evidence>
<proteinExistence type="predicted"/>
<dbReference type="EMBL" id="CP111016">
    <property type="protein sequence ID" value="WAR05791.1"/>
    <property type="molecule type" value="Genomic_DNA"/>
</dbReference>
<evidence type="ECO:0000313" key="3">
    <source>
        <dbReference type="Proteomes" id="UP001164746"/>
    </source>
</evidence>
<protein>
    <submittedName>
        <fullName evidence="2">Uncharacterized protein</fullName>
    </submittedName>
</protein>
<gene>
    <name evidence="2" type="ORF">MAR_021160</name>
</gene>
<keyword evidence="3" id="KW-1185">Reference proteome</keyword>
<accession>A0ABY7EAW4</accession>
<sequence length="180" mass="20116">MGGECDREGITEENTPALESASTVSGENQGRGVYYSGLLARMGRESDREEETEGKTPALEINLMLAGLSAYKYWELQKEGLLPLGVAVEWEGGEGLNCSGQEWNKEHFLSFVQCQKSVNDARNLEQSVSMVKSHLCDRAHKKDSQQLRQTLPRLKEKIFRTKQALDNCTHARPAADDWAV</sequence>
<feature type="compositionally biased region" description="Basic and acidic residues" evidence="1">
    <location>
        <begin position="1"/>
        <end position="10"/>
    </location>
</feature>
<evidence type="ECO:0000256" key="1">
    <source>
        <dbReference type="SAM" id="MobiDB-lite"/>
    </source>
</evidence>
<reference evidence="2" key="1">
    <citation type="submission" date="2022-11" db="EMBL/GenBank/DDBJ databases">
        <title>Centuries of genome instability and evolution in soft-shell clam transmissible cancer (bioRxiv).</title>
        <authorList>
            <person name="Hart S.F.M."/>
            <person name="Yonemitsu M.A."/>
            <person name="Giersch R.M."/>
            <person name="Beal B.F."/>
            <person name="Arriagada G."/>
            <person name="Davis B.W."/>
            <person name="Ostrander E.A."/>
            <person name="Goff S.P."/>
            <person name="Metzger M.J."/>
        </authorList>
    </citation>
    <scope>NUCLEOTIDE SEQUENCE</scope>
    <source>
        <strain evidence="2">MELC-2E11</strain>
        <tissue evidence="2">Siphon/mantle</tissue>
    </source>
</reference>
<organism evidence="2 3">
    <name type="scientific">Mya arenaria</name>
    <name type="common">Soft-shell clam</name>
    <dbReference type="NCBI Taxonomy" id="6604"/>
    <lineage>
        <taxon>Eukaryota</taxon>
        <taxon>Metazoa</taxon>
        <taxon>Spiralia</taxon>
        <taxon>Lophotrochozoa</taxon>
        <taxon>Mollusca</taxon>
        <taxon>Bivalvia</taxon>
        <taxon>Autobranchia</taxon>
        <taxon>Heteroconchia</taxon>
        <taxon>Euheterodonta</taxon>
        <taxon>Imparidentia</taxon>
        <taxon>Neoheterodontei</taxon>
        <taxon>Myida</taxon>
        <taxon>Myoidea</taxon>
        <taxon>Myidae</taxon>
        <taxon>Mya</taxon>
    </lineage>
</organism>